<dbReference type="AlphaFoldDB" id="A0A543EBF6"/>
<keyword evidence="2" id="KW-1185">Reference proteome</keyword>
<accession>A0A543EBF6</accession>
<dbReference type="PROSITE" id="PS51257">
    <property type="entry name" value="PROKAR_LIPOPROTEIN"/>
    <property type="match status" value="1"/>
</dbReference>
<dbReference type="RefSeq" id="WP_142018225.1">
    <property type="nucleotide sequence ID" value="NZ_VFPD01000002.1"/>
</dbReference>
<protein>
    <submittedName>
        <fullName evidence="1">Uncharacterized protein</fullName>
    </submittedName>
</protein>
<sequence length="98" mass="11322">MKLFLFFSVIFLMTLSCHKEQNFENFTVDKSLPDNDTILLLSKHPELKLYNSEIVESKTRTAHIVQAASYSDGFRKGTFLFDDYNAKLSIRMIPLPSN</sequence>
<dbReference type="Proteomes" id="UP000316437">
    <property type="component" value="Unassembled WGS sequence"/>
</dbReference>
<gene>
    <name evidence="1" type="ORF">FB551_3300</name>
</gene>
<comment type="caution">
    <text evidence="1">The sequence shown here is derived from an EMBL/GenBank/DDBJ whole genome shotgun (WGS) entry which is preliminary data.</text>
</comment>
<evidence type="ECO:0000313" key="1">
    <source>
        <dbReference type="EMBL" id="TQM18905.1"/>
    </source>
</evidence>
<name>A0A543EBF6_9FLAO</name>
<proteinExistence type="predicted"/>
<organism evidence="1 2">
    <name type="scientific">Chryseobacterium aquifrigidense</name>
    <dbReference type="NCBI Taxonomy" id="558021"/>
    <lineage>
        <taxon>Bacteria</taxon>
        <taxon>Pseudomonadati</taxon>
        <taxon>Bacteroidota</taxon>
        <taxon>Flavobacteriia</taxon>
        <taxon>Flavobacteriales</taxon>
        <taxon>Weeksellaceae</taxon>
        <taxon>Chryseobacterium group</taxon>
        <taxon>Chryseobacterium</taxon>
    </lineage>
</organism>
<dbReference type="EMBL" id="VFPD01000002">
    <property type="protein sequence ID" value="TQM18905.1"/>
    <property type="molecule type" value="Genomic_DNA"/>
</dbReference>
<evidence type="ECO:0000313" key="2">
    <source>
        <dbReference type="Proteomes" id="UP000316437"/>
    </source>
</evidence>
<reference evidence="1 2" key="1">
    <citation type="submission" date="2019-06" db="EMBL/GenBank/DDBJ databases">
        <title>Sorghum-associated microbial communities from plants grown in Nebraska, USA.</title>
        <authorList>
            <person name="Schachtman D."/>
        </authorList>
    </citation>
    <scope>NUCLEOTIDE SEQUENCE [LARGE SCALE GENOMIC DNA]</scope>
    <source>
        <strain evidence="1 2">110</strain>
    </source>
</reference>